<accession>A0A8H6E1Z5</accession>
<dbReference type="AlphaFoldDB" id="A0A8H6E1Z5"/>
<keyword evidence="2" id="KW-1185">Reference proteome</keyword>
<name>A0A8H6E1Z5_PETAA</name>
<comment type="caution">
    <text evidence="1">The sequence shown here is derived from an EMBL/GenBank/DDBJ whole genome shotgun (WGS) entry which is preliminary data.</text>
</comment>
<protein>
    <submittedName>
        <fullName evidence="1">Uncharacterized protein</fullName>
    </submittedName>
</protein>
<proteinExistence type="predicted"/>
<sequence>MTAYSNADFDDGFFEEQCNPVYDEKESTIVSISNGKEKSNGGEEKILHGSLRKWGLQEPVLNKRSALGFYSYLKLSVSARFLYCYRLESNYGMSVPTPIAIGFLQKYFSHLQLVGM</sequence>
<evidence type="ECO:0000313" key="2">
    <source>
        <dbReference type="Proteomes" id="UP000541154"/>
    </source>
</evidence>
<dbReference type="EMBL" id="SPNV01000465">
    <property type="protein sequence ID" value="KAF5855270.1"/>
    <property type="molecule type" value="Genomic_DNA"/>
</dbReference>
<evidence type="ECO:0000313" key="1">
    <source>
        <dbReference type="EMBL" id="KAF5855270.1"/>
    </source>
</evidence>
<reference evidence="1 2" key="1">
    <citation type="submission" date="2019-04" db="EMBL/GenBank/DDBJ databases">
        <title>Aspergillus burnettii sp. nov., novel species from soil in southeast Queensland.</title>
        <authorList>
            <person name="Gilchrist C.L.M."/>
            <person name="Pitt J.I."/>
            <person name="Lange L."/>
            <person name="Lacey H.J."/>
            <person name="Vuong D."/>
            <person name="Midgley D.J."/>
            <person name="Greenfield P."/>
            <person name="Bradbury M."/>
            <person name="Lacey E."/>
            <person name="Busk P.K."/>
            <person name="Pilgaard B."/>
            <person name="Chooi Y.H."/>
            <person name="Piggott A.M."/>
        </authorList>
    </citation>
    <scope>NUCLEOTIDE SEQUENCE [LARGE SCALE GENOMIC DNA]</scope>
    <source>
        <strain evidence="1 2">FRR 5400</strain>
    </source>
</reference>
<gene>
    <name evidence="1" type="ORF">ETB97_009546</name>
</gene>
<dbReference type="Proteomes" id="UP000541154">
    <property type="component" value="Unassembled WGS sequence"/>
</dbReference>
<organism evidence="1 2">
    <name type="scientific">Petromyces alliaceus</name>
    <name type="common">Aspergillus alliaceus</name>
    <dbReference type="NCBI Taxonomy" id="209559"/>
    <lineage>
        <taxon>Eukaryota</taxon>
        <taxon>Fungi</taxon>
        <taxon>Dikarya</taxon>
        <taxon>Ascomycota</taxon>
        <taxon>Pezizomycotina</taxon>
        <taxon>Eurotiomycetes</taxon>
        <taxon>Eurotiomycetidae</taxon>
        <taxon>Eurotiales</taxon>
        <taxon>Aspergillaceae</taxon>
        <taxon>Aspergillus</taxon>
        <taxon>Aspergillus subgen. Circumdati</taxon>
    </lineage>
</organism>